<keyword evidence="6" id="KW-0811">Translocation</keyword>
<keyword evidence="4" id="KW-0999">Mitochondrion inner membrane</keyword>
<comment type="subcellular location">
    <subcellularLocation>
        <location evidence="1">Mitochondrion inner membrane</location>
        <topology evidence="1">Peripheral membrane protein</topology>
    </subcellularLocation>
</comment>
<dbReference type="Proteomes" id="UP000663829">
    <property type="component" value="Unassembled WGS sequence"/>
</dbReference>
<evidence type="ECO:0000256" key="6">
    <source>
        <dbReference type="ARBA" id="ARBA00023010"/>
    </source>
</evidence>
<comment type="similarity">
    <text evidence="2">Belongs to the TIM16/PAM16 family.</text>
</comment>
<comment type="caution">
    <text evidence="11">The sequence shown here is derived from an EMBL/GenBank/DDBJ whole genome shotgun (WGS) entry which is preliminary data.</text>
</comment>
<evidence type="ECO:0000313" key="11">
    <source>
        <dbReference type="EMBL" id="CAF1081186.1"/>
    </source>
</evidence>
<dbReference type="Proteomes" id="UP000681722">
    <property type="component" value="Unassembled WGS sequence"/>
</dbReference>
<feature type="region of interest" description="Disordered" evidence="9">
    <location>
        <begin position="115"/>
        <end position="146"/>
    </location>
</feature>
<keyword evidence="7" id="KW-0496">Mitochondrion</keyword>
<keyword evidence="10" id="KW-0732">Signal</keyword>
<feature type="signal peptide" evidence="10">
    <location>
        <begin position="1"/>
        <end position="25"/>
    </location>
</feature>
<evidence type="ECO:0000256" key="4">
    <source>
        <dbReference type="ARBA" id="ARBA00022792"/>
    </source>
</evidence>
<dbReference type="Pfam" id="PF03656">
    <property type="entry name" value="Pam16"/>
    <property type="match status" value="1"/>
</dbReference>
<dbReference type="InterPro" id="IPR036869">
    <property type="entry name" value="J_dom_sf"/>
</dbReference>
<feature type="chain" id="PRO_5036225300" evidence="10">
    <location>
        <begin position="26"/>
        <end position="146"/>
    </location>
</feature>
<dbReference type="PANTHER" id="PTHR12388:SF0">
    <property type="entry name" value="MITOCHONDRIAL IMPORT INNER MEMBRANE TRANSLOCASE SUBUNIT TIM16"/>
    <property type="match status" value="1"/>
</dbReference>
<keyword evidence="3" id="KW-0813">Transport</keyword>
<evidence type="ECO:0000256" key="2">
    <source>
        <dbReference type="ARBA" id="ARBA00008817"/>
    </source>
</evidence>
<dbReference type="PANTHER" id="PTHR12388">
    <property type="entry name" value="MITOCHONDRIA ASSOCIATED GRANULOCYTE MACROPHAGE CSF SIGNALING MOLECULE"/>
    <property type="match status" value="1"/>
</dbReference>
<evidence type="ECO:0000256" key="10">
    <source>
        <dbReference type="SAM" id="SignalP"/>
    </source>
</evidence>
<accession>A0A814MU37</accession>
<name>A0A814MU37_9BILA</name>
<reference evidence="11" key="1">
    <citation type="submission" date="2021-02" db="EMBL/GenBank/DDBJ databases">
        <authorList>
            <person name="Nowell W R."/>
        </authorList>
    </citation>
    <scope>NUCLEOTIDE SEQUENCE</scope>
</reference>
<dbReference type="AlphaFoldDB" id="A0A814MU37"/>
<dbReference type="InterPro" id="IPR005341">
    <property type="entry name" value="Tim16"/>
</dbReference>
<protein>
    <submittedName>
        <fullName evidence="11">Uncharacterized protein</fullName>
    </submittedName>
</protein>
<evidence type="ECO:0000256" key="7">
    <source>
        <dbReference type="ARBA" id="ARBA00023128"/>
    </source>
</evidence>
<gene>
    <name evidence="11" type="ORF">GPM918_LOCUS17776</name>
    <name evidence="12" type="ORF">SRO942_LOCUS17775</name>
</gene>
<evidence type="ECO:0000256" key="3">
    <source>
        <dbReference type="ARBA" id="ARBA00022448"/>
    </source>
</evidence>
<evidence type="ECO:0000256" key="8">
    <source>
        <dbReference type="ARBA" id="ARBA00023136"/>
    </source>
</evidence>
<keyword evidence="8" id="KW-0472">Membrane</keyword>
<dbReference type="OrthoDB" id="10262892at2759"/>
<dbReference type="EMBL" id="CAJOBC010004976">
    <property type="protein sequence ID" value="CAF3847063.1"/>
    <property type="molecule type" value="Genomic_DNA"/>
</dbReference>
<evidence type="ECO:0000256" key="1">
    <source>
        <dbReference type="ARBA" id="ARBA00004637"/>
    </source>
</evidence>
<evidence type="ECO:0000313" key="13">
    <source>
        <dbReference type="Proteomes" id="UP000663829"/>
    </source>
</evidence>
<organism evidence="11 13">
    <name type="scientific">Didymodactylos carnosus</name>
    <dbReference type="NCBI Taxonomy" id="1234261"/>
    <lineage>
        <taxon>Eukaryota</taxon>
        <taxon>Metazoa</taxon>
        <taxon>Spiralia</taxon>
        <taxon>Gnathifera</taxon>
        <taxon>Rotifera</taxon>
        <taxon>Eurotatoria</taxon>
        <taxon>Bdelloidea</taxon>
        <taxon>Philodinida</taxon>
        <taxon>Philodinidae</taxon>
        <taxon>Didymodactylos</taxon>
    </lineage>
</organism>
<proteinExistence type="inferred from homology"/>
<dbReference type="EMBL" id="CAJNOQ010004975">
    <property type="protein sequence ID" value="CAF1081186.1"/>
    <property type="molecule type" value="Genomic_DNA"/>
</dbReference>
<evidence type="ECO:0000313" key="12">
    <source>
        <dbReference type="EMBL" id="CAF3847063.1"/>
    </source>
</evidence>
<evidence type="ECO:0000256" key="5">
    <source>
        <dbReference type="ARBA" id="ARBA00022927"/>
    </source>
</evidence>
<evidence type="ECO:0000256" key="9">
    <source>
        <dbReference type="SAM" id="MobiDB-lite"/>
    </source>
</evidence>
<keyword evidence="5" id="KW-0653">Protein transport</keyword>
<dbReference type="FunFam" id="1.10.287.110:FF:000006">
    <property type="entry name" value="Import inner membrane translocase subunit TIM16"/>
    <property type="match status" value="1"/>
</dbReference>
<dbReference type="GO" id="GO:0005744">
    <property type="term" value="C:TIM23 mitochondrial import inner membrane translocase complex"/>
    <property type="evidence" value="ECO:0007669"/>
    <property type="project" value="InterPro"/>
</dbReference>
<dbReference type="GO" id="GO:0030150">
    <property type="term" value="P:protein import into mitochondrial matrix"/>
    <property type="evidence" value="ECO:0007669"/>
    <property type="project" value="InterPro"/>
</dbReference>
<keyword evidence="13" id="KW-1185">Reference proteome</keyword>
<sequence length="146" mass="16492">MGHGSLLKNFLIQIAILGAQVIGRAFSKALRQELQYSQTATQSGKTTARTVQADRVAGMSLQEAKQILNISAEESIDVEKLKAKYDYLFKINDKTKGGSFYLQSKIYRANERIEQELKSREREEEEGISKNRKKTKETTKTNDSAD</sequence>
<dbReference type="Gene3D" id="1.10.287.110">
    <property type="entry name" value="DnaJ domain"/>
    <property type="match status" value="1"/>
</dbReference>